<sequence>MWKKDSPCWLYYIILFDAGIDPFNNPAVQADFACHQPNIVARRTADTSAHLPTDSLRNCYASCTTLPTAGLVHCQNQPANSSTVLPSLAQQPVTYTDAPLNPV</sequence>
<evidence type="ECO:0000313" key="2">
    <source>
        <dbReference type="Proteomes" id="UP001165960"/>
    </source>
</evidence>
<evidence type="ECO:0000313" key="1">
    <source>
        <dbReference type="EMBL" id="KAJ9058705.1"/>
    </source>
</evidence>
<dbReference type="EMBL" id="QTSX02005711">
    <property type="protein sequence ID" value="KAJ9058705.1"/>
    <property type="molecule type" value="Genomic_DNA"/>
</dbReference>
<gene>
    <name evidence="1" type="ORF">DSO57_1009784</name>
</gene>
<dbReference type="Proteomes" id="UP001165960">
    <property type="component" value="Unassembled WGS sequence"/>
</dbReference>
<proteinExistence type="predicted"/>
<name>A0ACC2S8S9_9FUNG</name>
<reference evidence="1" key="1">
    <citation type="submission" date="2022-04" db="EMBL/GenBank/DDBJ databases">
        <title>Genome of the entomopathogenic fungus Entomophthora muscae.</title>
        <authorList>
            <person name="Elya C."/>
            <person name="Lovett B.R."/>
            <person name="Lee E."/>
            <person name="Macias A.M."/>
            <person name="Hajek A.E."/>
            <person name="De Bivort B.L."/>
            <person name="Kasson M.T."/>
            <person name="De Fine Licht H.H."/>
            <person name="Stajich J.E."/>
        </authorList>
    </citation>
    <scope>NUCLEOTIDE SEQUENCE</scope>
    <source>
        <strain evidence="1">Berkeley</strain>
    </source>
</reference>
<comment type="caution">
    <text evidence="1">The sequence shown here is derived from an EMBL/GenBank/DDBJ whole genome shotgun (WGS) entry which is preliminary data.</text>
</comment>
<protein>
    <submittedName>
        <fullName evidence="1">Uncharacterized protein</fullName>
    </submittedName>
</protein>
<organism evidence="1 2">
    <name type="scientific">Entomophthora muscae</name>
    <dbReference type="NCBI Taxonomy" id="34485"/>
    <lineage>
        <taxon>Eukaryota</taxon>
        <taxon>Fungi</taxon>
        <taxon>Fungi incertae sedis</taxon>
        <taxon>Zoopagomycota</taxon>
        <taxon>Entomophthoromycotina</taxon>
        <taxon>Entomophthoromycetes</taxon>
        <taxon>Entomophthorales</taxon>
        <taxon>Entomophthoraceae</taxon>
        <taxon>Entomophthora</taxon>
    </lineage>
</organism>
<keyword evidence="2" id="KW-1185">Reference proteome</keyword>
<accession>A0ACC2S8S9</accession>